<accession>A0A9C7PZG7</accession>
<reference evidence="4" key="2">
    <citation type="submission" date="2022-01" db="EMBL/GenBank/DDBJ databases">
        <authorList>
            <person name="Hirooka S."/>
            <person name="Miyagishima S.Y."/>
        </authorList>
    </citation>
    <scope>NUCLEOTIDE SEQUENCE</scope>
    <source>
        <strain evidence="4">NBRC 102759</strain>
    </source>
</reference>
<dbReference type="PANTHER" id="PTHR22872">
    <property type="entry name" value="BTK-BINDING PROTEIN-RELATED"/>
    <property type="match status" value="1"/>
</dbReference>
<reference evidence="4" key="1">
    <citation type="journal article" date="2022" name="Proc. Natl. Acad. Sci. U.S.A.">
        <title>Life cycle and functional genomics of the unicellular red alga Galdieria for elucidating algal and plant evolution and industrial use.</title>
        <authorList>
            <person name="Hirooka S."/>
            <person name="Itabashi T."/>
            <person name="Ichinose T.M."/>
            <person name="Onuma R."/>
            <person name="Fujiwara T."/>
            <person name="Yamashita S."/>
            <person name="Jong L.W."/>
            <person name="Tomita R."/>
            <person name="Iwane A.H."/>
            <person name="Miyagishima S.Y."/>
        </authorList>
    </citation>
    <scope>NUCLEOTIDE SEQUENCE</scope>
    <source>
        <strain evidence="4">NBRC 102759</strain>
    </source>
</reference>
<dbReference type="AlphaFoldDB" id="A0A9C7PZG7"/>
<dbReference type="InterPro" id="IPR000408">
    <property type="entry name" value="Reg_chr_condens"/>
</dbReference>
<dbReference type="OrthoDB" id="5370059at2759"/>
<feature type="repeat" description="RCC1" evidence="2">
    <location>
        <begin position="209"/>
        <end position="265"/>
    </location>
</feature>
<organism evidence="4 5">
    <name type="scientific">Galdieria partita</name>
    <dbReference type="NCBI Taxonomy" id="83374"/>
    <lineage>
        <taxon>Eukaryota</taxon>
        <taxon>Rhodophyta</taxon>
        <taxon>Bangiophyceae</taxon>
        <taxon>Galdieriales</taxon>
        <taxon>Galdieriaceae</taxon>
        <taxon>Galdieria</taxon>
    </lineage>
</organism>
<dbReference type="EMBL" id="BQMJ01000047">
    <property type="protein sequence ID" value="GJQ13753.1"/>
    <property type="molecule type" value="Genomic_DNA"/>
</dbReference>
<evidence type="ECO:0000256" key="3">
    <source>
        <dbReference type="SAM" id="MobiDB-lite"/>
    </source>
</evidence>
<dbReference type="Proteomes" id="UP001061958">
    <property type="component" value="Unassembled WGS sequence"/>
</dbReference>
<comment type="caution">
    <text evidence="4">The sequence shown here is derived from an EMBL/GenBank/DDBJ whole genome shotgun (WGS) entry which is preliminary data.</text>
</comment>
<gene>
    <name evidence="4" type="ORF">GpartN1_g5544.t1</name>
</gene>
<evidence type="ECO:0000256" key="1">
    <source>
        <dbReference type="ARBA" id="ARBA00022737"/>
    </source>
</evidence>
<dbReference type="PRINTS" id="PR00633">
    <property type="entry name" value="RCCNDNSATION"/>
</dbReference>
<keyword evidence="1" id="KW-0677">Repeat</keyword>
<feature type="region of interest" description="Disordered" evidence="3">
    <location>
        <begin position="944"/>
        <end position="963"/>
    </location>
</feature>
<name>A0A9C7PZG7_9RHOD</name>
<evidence type="ECO:0000313" key="4">
    <source>
        <dbReference type="EMBL" id="GJQ13753.1"/>
    </source>
</evidence>
<dbReference type="SUPFAM" id="SSF50985">
    <property type="entry name" value="RCC1/BLIP-II"/>
    <property type="match status" value="1"/>
</dbReference>
<proteinExistence type="predicted"/>
<feature type="region of interest" description="Disordered" evidence="3">
    <location>
        <begin position="873"/>
        <end position="935"/>
    </location>
</feature>
<keyword evidence="5" id="KW-1185">Reference proteome</keyword>
<dbReference type="InterPro" id="IPR051625">
    <property type="entry name" value="Signaling_Regulatory_Domain"/>
</dbReference>
<feature type="compositionally biased region" description="Low complexity" evidence="3">
    <location>
        <begin position="947"/>
        <end position="962"/>
    </location>
</feature>
<dbReference type="Gene3D" id="2.130.10.30">
    <property type="entry name" value="Regulator of chromosome condensation 1/beta-lactamase-inhibitor protein II"/>
    <property type="match status" value="2"/>
</dbReference>
<feature type="repeat" description="RCC1" evidence="2">
    <location>
        <begin position="266"/>
        <end position="338"/>
    </location>
</feature>
<dbReference type="Pfam" id="PF13540">
    <property type="entry name" value="RCC1_2"/>
    <property type="match status" value="1"/>
</dbReference>
<dbReference type="Pfam" id="PF00415">
    <property type="entry name" value="RCC1"/>
    <property type="match status" value="2"/>
</dbReference>
<dbReference type="PANTHER" id="PTHR22872:SF2">
    <property type="entry name" value="INHIBITOR OF BRUTON TYROSINE KINASE"/>
    <property type="match status" value="1"/>
</dbReference>
<evidence type="ECO:0000313" key="5">
    <source>
        <dbReference type="Proteomes" id="UP001061958"/>
    </source>
</evidence>
<feature type="compositionally biased region" description="Low complexity" evidence="3">
    <location>
        <begin position="895"/>
        <end position="919"/>
    </location>
</feature>
<protein>
    <submittedName>
        <fullName evidence="4">Uncharacterized protein</fullName>
    </submittedName>
</protein>
<dbReference type="PROSITE" id="PS50012">
    <property type="entry name" value="RCC1_3"/>
    <property type="match status" value="2"/>
</dbReference>
<evidence type="ECO:0000256" key="2">
    <source>
        <dbReference type="PROSITE-ProRule" id="PRU00235"/>
    </source>
</evidence>
<dbReference type="InterPro" id="IPR036770">
    <property type="entry name" value="Ankyrin_rpt-contain_sf"/>
</dbReference>
<sequence length="1007" mass="112321">MGKINKEEVIVECRCELLQAIREGSYEQVVAVLDWLSGQLCPKLTCSKAIKESLQQWQSKCDCPQHSALKKALSRVLVDCNLLHRNGRKDVLPLQLSSSYPNTRIWSLLLSLQEQTTGEETLELCDSDSGWNILHRCCYFGNLSHMKVLLQSNFDQSFDSRNKICLKRFRILCSVTDNEGYLPLDLLLSGKNQDKEPKAGDPLQGHNIGMVMVFGSNEDFELGTGSNSFERIPRPLEWPNSVSQGGTNIVSVSTSSRHSLFLSKNGNVFSVGVGKDGRLGLGDSEPRLSPQPVSFLSRIMAKKQSTASPSTSNFQPDSNFCFSKILAKGNRSGALSSDGVLYLWGDGVLKPERVQGPLRGLTVVDFAFCSSHTAVVTKDGAVFCWGSNDLEQLGVEYSCVKFTNIPRLVSSLKNIMCTCVFVDDGISAVIDSQGRVFFWGKGNGSPNRLFLQEKATQTRKRVGKNLKAKKVVFLVKKNCLLVLTEHGQLYEFFVSSRDQISKYSLVATRTTWTRKILLADLACQDCDCIGLDSYGRVIVWSLEDEVPKMTIKSDLRAVAFVTFSERHGFAGIKMPLISNNSKVSTSNRDSAPSLQELCETKLGSSISLASAFPLLSISSKLGNERVFQFCVNFLVQCLDTILCFFPQTFANLENELVTLLESHYKETWKKDTVVASIGQSSKNPIDRLISRLCSSWTLQRNDESFKGSSTLEDSNESSANGKKLSMTCNDETSKLQSSQFIQKGCTEPANSSTHAGKFSTKFDERSHRSSKPFKRLETMKLLCSSTVFHREQASFENQNEVFSASRLSSVKLSLKDAIQLEEEKRKTCWNIEPFQRFRSSSLKTIQIEQFREMNKDEWSSLCVAHMEVVDKAGNSSGGAETDLASSMKGRRIRKSSPSISIPCRQASSSPSDSIITSSPAWGEEKKARNEPTSFRDIIDEEKRRKSYFSSSLSPSSLSPSYSRVWKKLPSEEPVMVKPLKKIETEELALKTLRTQYPSAQVKRAPYQ</sequence>
<dbReference type="InterPro" id="IPR009091">
    <property type="entry name" value="RCC1/BLIP-II"/>
</dbReference>
<dbReference type="SUPFAM" id="SSF48403">
    <property type="entry name" value="Ankyrin repeat"/>
    <property type="match status" value="1"/>
</dbReference>